<dbReference type="GO" id="GO:0030687">
    <property type="term" value="C:preribosome, large subunit precursor"/>
    <property type="evidence" value="ECO:0007669"/>
    <property type="project" value="TreeGrafter"/>
</dbReference>
<sequence>MDSRSVANEMLRDKERKKLILADPSAIVRATHDFKLQVSRATEEVPRPDLKGSNFLGTWVHSRKKRTEQSRQVARRFPIPSLLIQDPPNPPPTFTQTMGIYHIQLHLVEYNAQKVLTWPYPTSYAGPTPPLPPKPLDLIVSIKVWMVGNEFIFVRERYFSTSFAFGEIAQHDVETPIRKQLIMVIDVIIIFLYIIHKVGSRAVHGEHLCNAKDFVSVDRLVNGAVERTRATAKFTIAEAASRINLPRMLIDVRHEGSHRDLPSLPVVRLASVKALDWLKSYYWELQRKAVPCQRDEITNVRKQIKSVLHKLVEAVASHTSESGSSPREENCSKKHINNSLKAIVRLYSSFPTDTTAVILDFLLRVVDSSDENVMEYSNESEMESGSFSGSSGIWRLIVSKISCREPELLLSLLNSILERLKAQYDLKGVNILSLQCKPEADITARLSSLILWLVKSYQEVKHSRPFGSGAGIQDSLAENYGSKVTLKGLLRKLLLFFPANDQVQGLLILAEMIGDTYMVQRIKKLSLLRSSNADCTEDYSAQTNIEKGIIELEKSMSQAVEKLEFLKRRQLKGKSVALVRSDDDVMCMNDGSWTIAKSWSPCPIGMLPSDSGSVGLLPNFGRVIAQPEASQLLKSNENREPNHDNRNRDHTYDDVNLSEKSSASKKRRTTSEDYPGEDYNEMQEPIKGKLLIDGIWKVVGRDELLALSSAVRILDQVC</sequence>
<name>A0AAP0EKC3_9MAGN</name>
<protein>
    <recommendedName>
        <fullName evidence="4">Ribosomal biogenesis protein LAS1L</fullName>
    </recommendedName>
</protein>
<dbReference type="GO" id="GO:0090730">
    <property type="term" value="C:Las1 complex"/>
    <property type="evidence" value="ECO:0007669"/>
    <property type="project" value="InterPro"/>
</dbReference>
<dbReference type="Proteomes" id="UP001419268">
    <property type="component" value="Unassembled WGS sequence"/>
</dbReference>
<evidence type="ECO:0008006" key="4">
    <source>
        <dbReference type="Google" id="ProtNLM"/>
    </source>
</evidence>
<gene>
    <name evidence="2" type="ORF">Scep_026333</name>
</gene>
<comment type="caution">
    <text evidence="2">The sequence shown here is derived from an EMBL/GenBank/DDBJ whole genome shotgun (WGS) entry which is preliminary data.</text>
</comment>
<dbReference type="GO" id="GO:0000460">
    <property type="term" value="P:maturation of 5.8S rRNA"/>
    <property type="evidence" value="ECO:0007669"/>
    <property type="project" value="TreeGrafter"/>
</dbReference>
<dbReference type="PANTHER" id="PTHR15002">
    <property type="entry name" value="RIBOSOMAL BIOGENESIS PROTEIN LAS1L"/>
    <property type="match status" value="1"/>
</dbReference>
<accession>A0AAP0EKC3</accession>
<dbReference type="InterPro" id="IPR007174">
    <property type="entry name" value="Las1"/>
</dbReference>
<dbReference type="EMBL" id="JBBNAG010000011">
    <property type="protein sequence ID" value="KAK9094864.1"/>
    <property type="molecule type" value="Genomic_DNA"/>
</dbReference>
<evidence type="ECO:0000313" key="3">
    <source>
        <dbReference type="Proteomes" id="UP001419268"/>
    </source>
</evidence>
<proteinExistence type="predicted"/>
<evidence type="ECO:0000256" key="1">
    <source>
        <dbReference type="SAM" id="MobiDB-lite"/>
    </source>
</evidence>
<dbReference type="PANTHER" id="PTHR15002:SF0">
    <property type="entry name" value="RIBOSOMAL BIOGENESIS PROTEIN LAS1L"/>
    <property type="match status" value="1"/>
</dbReference>
<dbReference type="AlphaFoldDB" id="A0AAP0EKC3"/>
<dbReference type="GO" id="GO:0004519">
    <property type="term" value="F:endonuclease activity"/>
    <property type="evidence" value="ECO:0007669"/>
    <property type="project" value="InterPro"/>
</dbReference>
<organism evidence="2 3">
    <name type="scientific">Stephania cephalantha</name>
    <dbReference type="NCBI Taxonomy" id="152367"/>
    <lineage>
        <taxon>Eukaryota</taxon>
        <taxon>Viridiplantae</taxon>
        <taxon>Streptophyta</taxon>
        <taxon>Embryophyta</taxon>
        <taxon>Tracheophyta</taxon>
        <taxon>Spermatophyta</taxon>
        <taxon>Magnoliopsida</taxon>
        <taxon>Ranunculales</taxon>
        <taxon>Menispermaceae</taxon>
        <taxon>Menispermoideae</taxon>
        <taxon>Cissampelideae</taxon>
        <taxon>Stephania</taxon>
    </lineage>
</organism>
<keyword evidence="3" id="KW-1185">Reference proteome</keyword>
<reference evidence="2 3" key="1">
    <citation type="submission" date="2024-01" db="EMBL/GenBank/DDBJ databases">
        <title>Genome assemblies of Stephania.</title>
        <authorList>
            <person name="Yang L."/>
        </authorList>
    </citation>
    <scope>NUCLEOTIDE SEQUENCE [LARGE SCALE GENOMIC DNA]</scope>
    <source>
        <strain evidence="2">JXDWG</strain>
        <tissue evidence="2">Leaf</tissue>
    </source>
</reference>
<evidence type="ECO:0000313" key="2">
    <source>
        <dbReference type="EMBL" id="KAK9094864.1"/>
    </source>
</evidence>
<dbReference type="Pfam" id="PF04031">
    <property type="entry name" value="Las1"/>
    <property type="match status" value="1"/>
</dbReference>
<feature type="region of interest" description="Disordered" evidence="1">
    <location>
        <begin position="630"/>
        <end position="680"/>
    </location>
</feature>
<dbReference type="GO" id="GO:0000470">
    <property type="term" value="P:maturation of LSU-rRNA"/>
    <property type="evidence" value="ECO:0007669"/>
    <property type="project" value="TreeGrafter"/>
</dbReference>
<feature type="compositionally biased region" description="Basic and acidic residues" evidence="1">
    <location>
        <begin position="636"/>
        <end position="653"/>
    </location>
</feature>